<evidence type="ECO:0000313" key="7">
    <source>
        <dbReference type="Proteomes" id="UP000034037"/>
    </source>
</evidence>
<evidence type="ECO:0000256" key="2">
    <source>
        <dbReference type="ARBA" id="ARBA00022741"/>
    </source>
</evidence>
<evidence type="ECO:0000259" key="5">
    <source>
        <dbReference type="PROSITE" id="PS50893"/>
    </source>
</evidence>
<dbReference type="Gene3D" id="3.40.50.300">
    <property type="entry name" value="P-loop containing nucleotide triphosphate hydrolases"/>
    <property type="match status" value="1"/>
</dbReference>
<dbReference type="PATRIC" id="fig|92706.3.peg.2148"/>
<dbReference type="PROSITE" id="PS00211">
    <property type="entry name" value="ABC_TRANSPORTER_1"/>
    <property type="match status" value="1"/>
</dbReference>
<dbReference type="PANTHER" id="PTHR42794">
    <property type="entry name" value="HEMIN IMPORT ATP-BINDING PROTEIN HMUV"/>
    <property type="match status" value="1"/>
</dbReference>
<organism evidence="6 7">
    <name type="scientific">[Brevibacterium] flavum</name>
    <dbReference type="NCBI Taxonomy" id="92706"/>
    <lineage>
        <taxon>Bacteria</taxon>
        <taxon>Bacillati</taxon>
        <taxon>Actinomycetota</taxon>
        <taxon>Actinomycetes</taxon>
        <taxon>Mycobacteriales</taxon>
        <taxon>Corynebacteriaceae</taxon>
        <taxon>Corynebacterium</taxon>
    </lineage>
</organism>
<dbReference type="HOGENOM" id="CLU_000604_1_11_11"/>
<keyword evidence="3" id="KW-0067">ATP-binding</keyword>
<evidence type="ECO:0000256" key="1">
    <source>
        <dbReference type="ARBA" id="ARBA00022448"/>
    </source>
</evidence>
<dbReference type="PROSITE" id="PS50893">
    <property type="entry name" value="ABC_TRANSPORTER_2"/>
    <property type="match status" value="1"/>
</dbReference>
<dbReference type="EMBL" id="CP011309">
    <property type="protein sequence ID" value="AKF27903.1"/>
    <property type="molecule type" value="Genomic_DNA"/>
</dbReference>
<dbReference type="InterPro" id="IPR003593">
    <property type="entry name" value="AAA+_ATPase"/>
</dbReference>
<name>A0A0F6Z656_9CORY</name>
<evidence type="ECO:0000313" key="6">
    <source>
        <dbReference type="EMBL" id="AKF27903.1"/>
    </source>
</evidence>
<dbReference type="GO" id="GO:0016887">
    <property type="term" value="F:ATP hydrolysis activity"/>
    <property type="evidence" value="ECO:0007669"/>
    <property type="project" value="InterPro"/>
</dbReference>
<keyword evidence="2" id="KW-0547">Nucleotide-binding</keyword>
<dbReference type="GO" id="GO:0005524">
    <property type="term" value="F:ATP binding"/>
    <property type="evidence" value="ECO:0007669"/>
    <property type="project" value="UniProtKB-KW"/>
</dbReference>
<accession>A0A0F6Z656</accession>
<protein>
    <submittedName>
        <fullName evidence="6">ABC transporter ATPase</fullName>
    </submittedName>
</protein>
<dbReference type="Proteomes" id="UP000034037">
    <property type="component" value="Chromosome"/>
</dbReference>
<proteinExistence type="predicted"/>
<dbReference type="SUPFAM" id="SSF52540">
    <property type="entry name" value="P-loop containing nucleoside triphosphate hydrolases"/>
    <property type="match status" value="1"/>
</dbReference>
<dbReference type="AlphaFoldDB" id="A0A0F6Z656"/>
<dbReference type="InterPro" id="IPR003439">
    <property type="entry name" value="ABC_transporter-like_ATP-bd"/>
</dbReference>
<dbReference type="CDD" id="cd03214">
    <property type="entry name" value="ABC_Iron-Siderophores_B12_Hemin"/>
    <property type="match status" value="1"/>
</dbReference>
<reference evidence="6 7" key="1">
    <citation type="submission" date="2015-04" db="EMBL/GenBank/DDBJ databases">
        <title>Complete Genome Sequence of Brevibacterium flavum ATCC 15168.</title>
        <authorList>
            <person name="Ahn J."/>
            <person name="Park G."/>
            <person name="Jeon W."/>
            <person name="Jang Y."/>
            <person name="Jang M."/>
            <person name="Lee H."/>
            <person name="Lee H."/>
        </authorList>
    </citation>
    <scope>NUCLEOTIDE SEQUENCE [LARGE SCALE GENOMIC DNA]</scope>
    <source>
        <strain evidence="6 7">ATCC 15168</strain>
    </source>
</reference>
<keyword evidence="1" id="KW-0813">Transport</keyword>
<gene>
    <name evidence="6" type="ORF">YH66_10240</name>
</gene>
<dbReference type="InterPro" id="IPR027417">
    <property type="entry name" value="P-loop_NTPase"/>
</dbReference>
<keyword evidence="7" id="KW-1185">Reference proteome</keyword>
<sequence length="266" mass="29180">MAIIECEDITVRHPHAPTPAVSGLSTFVEQGEWLNIVGPNGCGKSTLLHAFAQVLSLESGRLKMGEGDVEKHFAFGLKAAKQRRFFARTVALMPQNPTIPAGLSVFDYVLLGRHPHSYAPGRADDEIVKRCLADLKLEHFSDRGLDELSGGERQRVSLARALAQEPRIVLLDEPTSALDIGHAQETLELIDAIRHRLGLTVIAAMHDLTLTAQYGDRVLMMNGGRKVFEGTAAEVLTAQRISEIYDARVIVEVIDGRPVVIPQRSH</sequence>
<dbReference type="InterPro" id="IPR017871">
    <property type="entry name" value="ABC_transporter-like_CS"/>
</dbReference>
<feature type="domain" description="ABC transporter" evidence="5">
    <location>
        <begin position="4"/>
        <end position="248"/>
    </location>
</feature>
<dbReference type="Pfam" id="PF00005">
    <property type="entry name" value="ABC_tran"/>
    <property type="match status" value="1"/>
</dbReference>
<dbReference type="PANTHER" id="PTHR42794:SF1">
    <property type="entry name" value="HEMIN IMPORT ATP-BINDING PROTEIN HMUV"/>
    <property type="match status" value="1"/>
</dbReference>
<evidence type="ECO:0000256" key="3">
    <source>
        <dbReference type="ARBA" id="ARBA00022840"/>
    </source>
</evidence>
<dbReference type="RefSeq" id="WP_003862005.1">
    <property type="nucleotide sequence ID" value="NZ_CP011309.1"/>
</dbReference>
<dbReference type="FunFam" id="3.40.50.300:FF:000134">
    <property type="entry name" value="Iron-enterobactin ABC transporter ATP-binding protein"/>
    <property type="match status" value="1"/>
</dbReference>
<evidence type="ECO:0000256" key="4">
    <source>
        <dbReference type="ARBA" id="ARBA00022967"/>
    </source>
</evidence>
<keyword evidence="4" id="KW-1278">Translocase</keyword>
<dbReference type="SMART" id="SM00382">
    <property type="entry name" value="AAA"/>
    <property type="match status" value="1"/>
</dbReference>